<name>A0A1H9R882_9CORY</name>
<dbReference type="InterPro" id="IPR005531">
    <property type="entry name" value="Asp23"/>
</dbReference>
<evidence type="ECO:0000313" key="2">
    <source>
        <dbReference type="EMBL" id="SER68735.1"/>
    </source>
</evidence>
<gene>
    <name evidence="2" type="ORF">SAMN05661109_00803</name>
</gene>
<keyword evidence="3" id="KW-1185">Reference proteome</keyword>
<sequence length="204" mass="21796">MTDSGKNDSGNNASTKIAERVFEKIAVAATESVPGAITRQSKLAGLAGSKLPKYVATLDRPSKTVSFEAELAVQFPAPARAIVDRVRTTVSQHVLSLTGFEVARINVTVSAFADCPLGDRITGQDLAGHCATIAPRPVRFSTTAPRQPRVKPPVKLRPVTTRTPQTIRFSGFLDAVPEIHPRSPSVPELRPLRTISVEPLGGLV</sequence>
<dbReference type="STRING" id="1121357.SAMN05661109_00803"/>
<proteinExistence type="inferred from homology"/>
<organism evidence="2 3">
    <name type="scientific">Corynebacterium cystitidis DSM 20524</name>
    <dbReference type="NCBI Taxonomy" id="1121357"/>
    <lineage>
        <taxon>Bacteria</taxon>
        <taxon>Bacillati</taxon>
        <taxon>Actinomycetota</taxon>
        <taxon>Actinomycetes</taxon>
        <taxon>Mycobacteriales</taxon>
        <taxon>Corynebacteriaceae</taxon>
        <taxon>Corynebacterium</taxon>
    </lineage>
</organism>
<protein>
    <submittedName>
        <fullName evidence="2">Uncharacterized conserved protein YloU, alkaline shock protein (Asp23) family</fullName>
    </submittedName>
</protein>
<dbReference type="Pfam" id="PF03780">
    <property type="entry name" value="Asp23"/>
    <property type="match status" value="1"/>
</dbReference>
<comment type="similarity">
    <text evidence="1">Belongs to the asp23 family.</text>
</comment>
<dbReference type="Proteomes" id="UP000198929">
    <property type="component" value="Unassembled WGS sequence"/>
</dbReference>
<dbReference type="RefSeq" id="WP_092256490.1">
    <property type="nucleotide sequence ID" value="NZ_CP047199.1"/>
</dbReference>
<evidence type="ECO:0000256" key="1">
    <source>
        <dbReference type="ARBA" id="ARBA00005721"/>
    </source>
</evidence>
<evidence type="ECO:0000313" key="3">
    <source>
        <dbReference type="Proteomes" id="UP000198929"/>
    </source>
</evidence>
<reference evidence="3" key="1">
    <citation type="submission" date="2016-10" db="EMBL/GenBank/DDBJ databases">
        <authorList>
            <person name="Varghese N."/>
            <person name="Submissions S."/>
        </authorList>
    </citation>
    <scope>NUCLEOTIDE SEQUENCE [LARGE SCALE GENOMIC DNA]</scope>
    <source>
        <strain evidence="3">DSM 20524</strain>
    </source>
</reference>
<accession>A0A1H9R882</accession>
<dbReference type="EMBL" id="FOGQ01000002">
    <property type="protein sequence ID" value="SER68735.1"/>
    <property type="molecule type" value="Genomic_DNA"/>
</dbReference>
<dbReference type="AlphaFoldDB" id="A0A1H9R882"/>